<evidence type="ECO:0000313" key="1">
    <source>
        <dbReference type="EMBL" id="KEJ87843.1"/>
    </source>
</evidence>
<dbReference type="Proteomes" id="UP000027734">
    <property type="component" value="Unassembled WGS sequence"/>
</dbReference>
<proteinExistence type="predicted"/>
<organism evidence="1 2">
    <name type="scientific">Sulfitobacter donghicola DSW-25 = KCTC 12864 = JCM 14565</name>
    <dbReference type="NCBI Taxonomy" id="1300350"/>
    <lineage>
        <taxon>Bacteria</taxon>
        <taxon>Pseudomonadati</taxon>
        <taxon>Pseudomonadota</taxon>
        <taxon>Alphaproteobacteria</taxon>
        <taxon>Rhodobacterales</taxon>
        <taxon>Roseobacteraceae</taxon>
        <taxon>Sulfitobacter</taxon>
    </lineage>
</organism>
<name>A0A073IBY6_9RHOB</name>
<dbReference type="STRING" id="1300350.Z948_3601"/>
<sequence length="310" mass="35183">MKIIRAAWRLLRRTDFFLLFLLAASILSVIFVKDETFRSYALNVSASVAFAVIIRLTEFYGTVLRDVRFVDFFGRHALNGKMGIVYPEFQLDPKIPDLPQVVDTIPDSQRLFIKPKHEDEISRVDVPRCAATNDLRAVTDLSSLLSEVTHLPTPLFPDTDWQRLMERSFITVGFSSNILSMRWLAKNQDQMKRIHGDEAERYSEHISVRASTGVSEKFDTYKSTEDREIGIVAKCIPDPEQPDVIWFLVAGLGPDATIGAAVFLAKKWKKIHSIMGNSEFVAVLEVNPAVAEYPEPIAFYRDGNKVAVEW</sequence>
<dbReference type="eggNOG" id="ENOG503424M">
    <property type="taxonomic scope" value="Bacteria"/>
</dbReference>
<dbReference type="OrthoDB" id="4515986at2"/>
<evidence type="ECO:0000313" key="2">
    <source>
        <dbReference type="Proteomes" id="UP000027734"/>
    </source>
</evidence>
<dbReference type="EMBL" id="JAMC01000013">
    <property type="protein sequence ID" value="KEJ87843.1"/>
    <property type="molecule type" value="Genomic_DNA"/>
</dbReference>
<protein>
    <submittedName>
        <fullName evidence="1">Uncharacterized protein</fullName>
    </submittedName>
</protein>
<comment type="caution">
    <text evidence="1">The sequence shown here is derived from an EMBL/GenBank/DDBJ whole genome shotgun (WGS) entry which is preliminary data.</text>
</comment>
<dbReference type="RefSeq" id="WP_025060849.1">
    <property type="nucleotide sequence ID" value="NZ_JAMC01000013.1"/>
</dbReference>
<gene>
    <name evidence="1" type="ORF">DSW25_04705</name>
</gene>
<accession>A0A073IBY6</accession>
<keyword evidence="2" id="KW-1185">Reference proteome</keyword>
<dbReference type="AlphaFoldDB" id="A0A073IBY6"/>
<reference evidence="1 2" key="1">
    <citation type="submission" date="2014-01" db="EMBL/GenBank/DDBJ databases">
        <title>Sulfitobacter donghicola JCM 14565 Genome Sequencing.</title>
        <authorList>
            <person name="Lai Q."/>
            <person name="Hong Z."/>
        </authorList>
    </citation>
    <scope>NUCLEOTIDE SEQUENCE [LARGE SCALE GENOMIC DNA]</scope>
    <source>
        <strain evidence="1 2">JCM 14565</strain>
    </source>
</reference>